<feature type="transmembrane region" description="Helical" evidence="5">
    <location>
        <begin position="92"/>
        <end position="112"/>
    </location>
</feature>
<dbReference type="InterPro" id="IPR007016">
    <property type="entry name" value="O-antigen_ligase-rel_domated"/>
</dbReference>
<organism evidence="7 8">
    <name type="scientific">Shewanella colwelliana</name>
    <name type="common">Alteromonas colwelliana</name>
    <dbReference type="NCBI Taxonomy" id="23"/>
    <lineage>
        <taxon>Bacteria</taxon>
        <taxon>Pseudomonadati</taxon>
        <taxon>Pseudomonadota</taxon>
        <taxon>Gammaproteobacteria</taxon>
        <taxon>Alteromonadales</taxon>
        <taxon>Shewanellaceae</taxon>
        <taxon>Shewanella</taxon>
    </lineage>
</organism>
<evidence type="ECO:0000259" key="6">
    <source>
        <dbReference type="Pfam" id="PF04932"/>
    </source>
</evidence>
<dbReference type="PANTHER" id="PTHR37422">
    <property type="entry name" value="TEICHURONIC ACID BIOSYNTHESIS PROTEIN TUAE"/>
    <property type="match status" value="1"/>
</dbReference>
<evidence type="ECO:0000256" key="1">
    <source>
        <dbReference type="ARBA" id="ARBA00004141"/>
    </source>
</evidence>
<evidence type="ECO:0000313" key="8">
    <source>
        <dbReference type="Proteomes" id="UP000773469"/>
    </source>
</evidence>
<reference evidence="7 8" key="1">
    <citation type="submission" date="2021-05" db="EMBL/GenBank/DDBJ databases">
        <title>Molecular characterization for Shewanella algae harboring chromosomal blaOXA-55-like strains isolated from clinical and environment sample.</title>
        <authorList>
            <person name="Ohama Y."/>
            <person name="Aoki K."/>
            <person name="Harada S."/>
            <person name="Moriya K."/>
            <person name="Ishii Y."/>
            <person name="Tateda K."/>
        </authorList>
    </citation>
    <scope>NUCLEOTIDE SEQUENCE [LARGE SCALE GENOMIC DNA]</scope>
    <source>
        <strain evidence="7 8">MBTL60-118</strain>
    </source>
</reference>
<dbReference type="RefSeq" id="WP_220757652.1">
    <property type="nucleotide sequence ID" value="NZ_BPEU01000041.1"/>
</dbReference>
<keyword evidence="8" id="KW-1185">Reference proteome</keyword>
<evidence type="ECO:0000256" key="2">
    <source>
        <dbReference type="ARBA" id="ARBA00022692"/>
    </source>
</evidence>
<feature type="transmembrane region" description="Helical" evidence="5">
    <location>
        <begin position="365"/>
        <end position="391"/>
    </location>
</feature>
<evidence type="ECO:0000256" key="4">
    <source>
        <dbReference type="ARBA" id="ARBA00023136"/>
    </source>
</evidence>
<evidence type="ECO:0000256" key="5">
    <source>
        <dbReference type="SAM" id="Phobius"/>
    </source>
</evidence>
<keyword evidence="4 5" id="KW-0472">Membrane</keyword>
<feature type="transmembrane region" description="Helical" evidence="5">
    <location>
        <begin position="67"/>
        <end position="86"/>
    </location>
</feature>
<comment type="caution">
    <text evidence="7">The sequence shown here is derived from an EMBL/GenBank/DDBJ whole genome shotgun (WGS) entry which is preliminary data.</text>
</comment>
<dbReference type="Pfam" id="PF04932">
    <property type="entry name" value="Wzy_C"/>
    <property type="match status" value="1"/>
</dbReference>
<keyword evidence="3 5" id="KW-1133">Transmembrane helix</keyword>
<dbReference type="InterPro" id="IPR051533">
    <property type="entry name" value="WaaL-like"/>
</dbReference>
<feature type="transmembrane region" description="Helical" evidence="5">
    <location>
        <begin position="215"/>
        <end position="232"/>
    </location>
</feature>
<feature type="domain" description="O-antigen ligase-related" evidence="6">
    <location>
        <begin position="205"/>
        <end position="337"/>
    </location>
</feature>
<feature type="transmembrane region" description="Helical" evidence="5">
    <location>
        <begin position="124"/>
        <end position="149"/>
    </location>
</feature>
<feature type="transmembrane region" description="Helical" evidence="5">
    <location>
        <begin position="41"/>
        <end position="60"/>
    </location>
</feature>
<evidence type="ECO:0000256" key="3">
    <source>
        <dbReference type="ARBA" id="ARBA00022989"/>
    </source>
</evidence>
<sequence>MELKTYSWALLSAFVCIFLLGTIFGFDLSYVVDNEYDLKRVLVIGFVWLSSLFFVAVKDIEVIRLSLVTKLCLSSFFILATCSAFYSIHPFWGVVELCNLVLLVAAFFLFVTSIRITGRDRLYLGVYFGFLFFSVLTLVKYILFLVFSYADEQSFDIHGLLSGYVNVRFFNQLQVMIVAMLLLPFCYQDLTKFKRVSIAIISLHWAVMLQTEARGAILSLISAFCVMLYFITADIRMRMARTMFITLLIGAFLWLVFIIAIPYWLMGSIDLQIRTASSGRLDLWYYVLTSMSEHFWLGWGPMSFTWAESKPLPNAHPHNSIMQILYEYGAIAAVLLVSWAFNLVYRWLTWIKSSQSISSIPVTYAVLSALIYSLFSGITVMPFAQLMLVFLIAMQIQCREASFIKVQVWPKVFTFLLVTVASLMLLSTYKHEELLPALFPRIWINGLIGY</sequence>
<feature type="transmembrane region" description="Helical" evidence="5">
    <location>
        <begin position="244"/>
        <end position="264"/>
    </location>
</feature>
<dbReference type="EMBL" id="BPEU01000041">
    <property type="protein sequence ID" value="GIU46460.1"/>
    <property type="molecule type" value="Genomic_DNA"/>
</dbReference>
<gene>
    <name evidence="7" type="ORF">TUM3794_39080</name>
</gene>
<comment type="subcellular location">
    <subcellularLocation>
        <location evidence="1">Membrane</location>
        <topology evidence="1">Multi-pass membrane protein</topology>
    </subcellularLocation>
</comment>
<feature type="transmembrane region" description="Helical" evidence="5">
    <location>
        <begin position="412"/>
        <end position="429"/>
    </location>
</feature>
<evidence type="ECO:0000313" key="7">
    <source>
        <dbReference type="EMBL" id="GIU46460.1"/>
    </source>
</evidence>
<dbReference type="Proteomes" id="UP000773469">
    <property type="component" value="Unassembled WGS sequence"/>
</dbReference>
<protein>
    <recommendedName>
        <fullName evidence="6">O-antigen ligase-related domain-containing protein</fullName>
    </recommendedName>
</protein>
<proteinExistence type="predicted"/>
<dbReference type="PANTHER" id="PTHR37422:SF13">
    <property type="entry name" value="LIPOPOLYSACCHARIDE BIOSYNTHESIS PROTEIN PA4999-RELATED"/>
    <property type="match status" value="1"/>
</dbReference>
<feature type="transmembrane region" description="Helical" evidence="5">
    <location>
        <begin position="169"/>
        <end position="186"/>
    </location>
</feature>
<feature type="transmembrane region" description="Helical" evidence="5">
    <location>
        <begin position="325"/>
        <end position="345"/>
    </location>
</feature>
<accession>A0ABQ4PFZ9</accession>
<name>A0ABQ4PFZ9_SHECO</name>
<keyword evidence="2 5" id="KW-0812">Transmembrane</keyword>